<accession>A0A1V4ILK6</accession>
<dbReference type="STRING" id="1450648.CLORY_26510"/>
<evidence type="ECO:0000313" key="2">
    <source>
        <dbReference type="EMBL" id="OPJ60783.1"/>
    </source>
</evidence>
<feature type="transmembrane region" description="Helical" evidence="1">
    <location>
        <begin position="27"/>
        <end position="56"/>
    </location>
</feature>
<evidence type="ECO:0000313" key="3">
    <source>
        <dbReference type="Proteomes" id="UP000190080"/>
    </source>
</evidence>
<sequence length="62" mass="7080">MGFGHFKRKDYTKDFIEKSARISLKDFIALSIAAFQVFAPIIITIFAAFSIGVILLTKLWIR</sequence>
<keyword evidence="3" id="KW-1185">Reference proteome</keyword>
<gene>
    <name evidence="2" type="ORF">CLORY_26510</name>
</gene>
<dbReference type="AlphaFoldDB" id="A0A1V4ILK6"/>
<name>A0A1V4ILK6_9CLOT</name>
<comment type="caution">
    <text evidence="2">The sequence shown here is derived from an EMBL/GenBank/DDBJ whole genome shotgun (WGS) entry which is preliminary data.</text>
</comment>
<proteinExistence type="predicted"/>
<protein>
    <submittedName>
        <fullName evidence="2">Uncharacterized protein</fullName>
    </submittedName>
</protein>
<dbReference type="Proteomes" id="UP000190080">
    <property type="component" value="Unassembled WGS sequence"/>
</dbReference>
<dbReference type="EMBL" id="MZGV01000028">
    <property type="protein sequence ID" value="OPJ60783.1"/>
    <property type="molecule type" value="Genomic_DNA"/>
</dbReference>
<reference evidence="2 3" key="1">
    <citation type="submission" date="2017-03" db="EMBL/GenBank/DDBJ databases">
        <title>Genome sequence of Clostridium oryzae DSM 28571.</title>
        <authorList>
            <person name="Poehlein A."/>
            <person name="Daniel R."/>
        </authorList>
    </citation>
    <scope>NUCLEOTIDE SEQUENCE [LARGE SCALE GENOMIC DNA]</scope>
    <source>
        <strain evidence="2 3">DSM 28571</strain>
    </source>
</reference>
<keyword evidence="1" id="KW-0472">Membrane</keyword>
<keyword evidence="1" id="KW-1133">Transmembrane helix</keyword>
<keyword evidence="1" id="KW-0812">Transmembrane</keyword>
<organism evidence="2 3">
    <name type="scientific">Clostridium oryzae</name>
    <dbReference type="NCBI Taxonomy" id="1450648"/>
    <lineage>
        <taxon>Bacteria</taxon>
        <taxon>Bacillati</taxon>
        <taxon>Bacillota</taxon>
        <taxon>Clostridia</taxon>
        <taxon>Eubacteriales</taxon>
        <taxon>Clostridiaceae</taxon>
        <taxon>Clostridium</taxon>
    </lineage>
</organism>
<dbReference type="RefSeq" id="WP_079425217.1">
    <property type="nucleotide sequence ID" value="NZ_MZGV01000028.1"/>
</dbReference>
<evidence type="ECO:0000256" key="1">
    <source>
        <dbReference type="SAM" id="Phobius"/>
    </source>
</evidence>